<keyword evidence="3" id="KW-0808">Transferase</keyword>
<dbReference type="InterPro" id="IPR029063">
    <property type="entry name" value="SAM-dependent_MTases_sf"/>
</dbReference>
<dbReference type="SUPFAM" id="SSF53335">
    <property type="entry name" value="S-adenosyl-L-methionine-dependent methyltransferases"/>
    <property type="match status" value="1"/>
</dbReference>
<dbReference type="Pfam" id="PF13649">
    <property type="entry name" value="Methyltransf_25"/>
    <property type="match status" value="1"/>
</dbReference>
<reference evidence="3 4" key="1">
    <citation type="submission" date="2024-03" db="EMBL/GenBank/DDBJ databases">
        <title>Draft genome sequence of Pseudonocardia carboxydivorans JCM 14827.</title>
        <authorList>
            <person name="Duangmal K."/>
        </authorList>
    </citation>
    <scope>NUCLEOTIDE SEQUENCE [LARGE SCALE GENOMIC DNA]</scope>
    <source>
        <strain evidence="3 4">JCM 14827</strain>
    </source>
</reference>
<sequence length="245" mass="25864">MTTHAHTPALVISRLLPGYDTVARLGGAVPMYWRLLAQAGIGPRDRVLEIGCGTGNVLLRATEAVPTATVRGVDPDPEAVAMARRKAAEAGVELELQVGVAEDLPLDDGSVDRVLSSLMLHHIAADARVAALREAHRVLAPGGSLHLVDLDHDPRTGGRMRTVNRVLSLLARLDPAHRRSRHGARRDHGGHGPGGHGHGHGHGGHGHGAQQPVPELLAAAGFTDATVVGYGTTRMGPVTYYRAER</sequence>
<gene>
    <name evidence="3" type="ORF">WG925_08225</name>
</gene>
<dbReference type="EMBL" id="JBBPIX010000003">
    <property type="protein sequence ID" value="MEK6463719.1"/>
    <property type="molecule type" value="Genomic_DNA"/>
</dbReference>
<comment type="caution">
    <text evidence="3">The sequence shown here is derived from an EMBL/GenBank/DDBJ whole genome shotgun (WGS) entry which is preliminary data.</text>
</comment>
<organism evidence="3 4">
    <name type="scientific">Pseudonocardia alni subsp. carboxydivorans</name>
    <dbReference type="NCBI Taxonomy" id="415010"/>
    <lineage>
        <taxon>Bacteria</taxon>
        <taxon>Bacillati</taxon>
        <taxon>Actinomycetota</taxon>
        <taxon>Actinomycetes</taxon>
        <taxon>Pseudonocardiales</taxon>
        <taxon>Pseudonocardiaceae</taxon>
        <taxon>Pseudonocardia</taxon>
    </lineage>
</organism>
<dbReference type="RefSeq" id="WP_346102431.1">
    <property type="nucleotide sequence ID" value="NZ_BAAAOD010000010.1"/>
</dbReference>
<feature type="domain" description="Methyltransferase" evidence="2">
    <location>
        <begin position="47"/>
        <end position="143"/>
    </location>
</feature>
<dbReference type="InterPro" id="IPR050508">
    <property type="entry name" value="Methyltransf_Superfamily"/>
</dbReference>
<feature type="region of interest" description="Disordered" evidence="1">
    <location>
        <begin position="174"/>
        <end position="211"/>
    </location>
</feature>
<name>A0ABU9ABD0_PSEA5</name>
<evidence type="ECO:0000313" key="3">
    <source>
        <dbReference type="EMBL" id="MEK6463719.1"/>
    </source>
</evidence>
<dbReference type="PANTHER" id="PTHR42912">
    <property type="entry name" value="METHYLTRANSFERASE"/>
    <property type="match status" value="1"/>
</dbReference>
<dbReference type="Gene3D" id="3.40.50.150">
    <property type="entry name" value="Vaccinia Virus protein VP39"/>
    <property type="match status" value="1"/>
</dbReference>
<protein>
    <submittedName>
        <fullName evidence="3">Class I SAM-dependent methyltransferase</fullName>
        <ecNumber evidence="3">2.1.-.-</ecNumber>
    </submittedName>
</protein>
<evidence type="ECO:0000313" key="4">
    <source>
        <dbReference type="Proteomes" id="UP001367513"/>
    </source>
</evidence>
<dbReference type="GO" id="GO:0008168">
    <property type="term" value="F:methyltransferase activity"/>
    <property type="evidence" value="ECO:0007669"/>
    <property type="project" value="UniProtKB-KW"/>
</dbReference>
<dbReference type="EC" id="2.1.-.-" evidence="3"/>
<proteinExistence type="predicted"/>
<accession>A0ABU9ABD0</accession>
<dbReference type="InterPro" id="IPR041698">
    <property type="entry name" value="Methyltransf_25"/>
</dbReference>
<dbReference type="CDD" id="cd02440">
    <property type="entry name" value="AdoMet_MTases"/>
    <property type="match status" value="1"/>
</dbReference>
<evidence type="ECO:0000256" key="1">
    <source>
        <dbReference type="SAM" id="MobiDB-lite"/>
    </source>
</evidence>
<dbReference type="Proteomes" id="UP001367513">
    <property type="component" value="Unassembled WGS sequence"/>
</dbReference>
<dbReference type="GO" id="GO:0032259">
    <property type="term" value="P:methylation"/>
    <property type="evidence" value="ECO:0007669"/>
    <property type="project" value="UniProtKB-KW"/>
</dbReference>
<evidence type="ECO:0000259" key="2">
    <source>
        <dbReference type="Pfam" id="PF13649"/>
    </source>
</evidence>
<keyword evidence="4" id="KW-1185">Reference proteome</keyword>
<keyword evidence="3" id="KW-0489">Methyltransferase</keyword>